<gene>
    <name evidence="2" type="ORF">FA13DRAFT_1707374</name>
</gene>
<dbReference type="EMBL" id="QPFP01000009">
    <property type="protein sequence ID" value="TEB34461.1"/>
    <property type="molecule type" value="Genomic_DNA"/>
</dbReference>
<organism evidence="2 3">
    <name type="scientific">Coprinellus micaceus</name>
    <name type="common">Glistening ink-cap mushroom</name>
    <name type="synonym">Coprinus micaceus</name>
    <dbReference type="NCBI Taxonomy" id="71717"/>
    <lineage>
        <taxon>Eukaryota</taxon>
        <taxon>Fungi</taxon>
        <taxon>Dikarya</taxon>
        <taxon>Basidiomycota</taxon>
        <taxon>Agaricomycotina</taxon>
        <taxon>Agaricomycetes</taxon>
        <taxon>Agaricomycetidae</taxon>
        <taxon>Agaricales</taxon>
        <taxon>Agaricineae</taxon>
        <taxon>Psathyrellaceae</taxon>
        <taxon>Coprinellus</taxon>
    </lineage>
</organism>
<protein>
    <recommendedName>
        <fullName evidence="4">WD40 repeat-like protein</fullName>
    </recommendedName>
</protein>
<dbReference type="AlphaFoldDB" id="A0A4Y7TKG9"/>
<feature type="compositionally biased region" description="Polar residues" evidence="1">
    <location>
        <begin position="24"/>
        <end position="34"/>
    </location>
</feature>
<evidence type="ECO:0008006" key="4">
    <source>
        <dbReference type="Google" id="ProtNLM"/>
    </source>
</evidence>
<evidence type="ECO:0000313" key="2">
    <source>
        <dbReference type="EMBL" id="TEB34461.1"/>
    </source>
</evidence>
<keyword evidence="3" id="KW-1185">Reference proteome</keyword>
<dbReference type="InterPro" id="IPR015943">
    <property type="entry name" value="WD40/YVTN_repeat-like_dom_sf"/>
</dbReference>
<feature type="compositionally biased region" description="Acidic residues" evidence="1">
    <location>
        <begin position="328"/>
        <end position="357"/>
    </location>
</feature>
<name>A0A4Y7TKG9_COPMI</name>
<dbReference type="InterPro" id="IPR036322">
    <property type="entry name" value="WD40_repeat_dom_sf"/>
</dbReference>
<accession>A0A4Y7TKG9</accession>
<proteinExistence type="predicted"/>
<dbReference type="STRING" id="71717.A0A4Y7TKG9"/>
<evidence type="ECO:0000256" key="1">
    <source>
        <dbReference type="SAM" id="MobiDB-lite"/>
    </source>
</evidence>
<dbReference type="SUPFAM" id="SSF50978">
    <property type="entry name" value="WD40 repeat-like"/>
    <property type="match status" value="1"/>
</dbReference>
<evidence type="ECO:0000313" key="3">
    <source>
        <dbReference type="Proteomes" id="UP000298030"/>
    </source>
</evidence>
<comment type="caution">
    <text evidence="2">The sequence shown here is derived from an EMBL/GenBank/DDBJ whole genome shotgun (WGS) entry which is preliminary data.</text>
</comment>
<dbReference type="OrthoDB" id="548949at2759"/>
<reference evidence="2 3" key="1">
    <citation type="journal article" date="2019" name="Nat. Ecol. Evol.">
        <title>Megaphylogeny resolves global patterns of mushroom evolution.</title>
        <authorList>
            <person name="Varga T."/>
            <person name="Krizsan K."/>
            <person name="Foldi C."/>
            <person name="Dima B."/>
            <person name="Sanchez-Garcia M."/>
            <person name="Sanchez-Ramirez S."/>
            <person name="Szollosi G.J."/>
            <person name="Szarkandi J.G."/>
            <person name="Papp V."/>
            <person name="Albert L."/>
            <person name="Andreopoulos W."/>
            <person name="Angelini C."/>
            <person name="Antonin V."/>
            <person name="Barry K.W."/>
            <person name="Bougher N.L."/>
            <person name="Buchanan P."/>
            <person name="Buyck B."/>
            <person name="Bense V."/>
            <person name="Catcheside P."/>
            <person name="Chovatia M."/>
            <person name="Cooper J."/>
            <person name="Damon W."/>
            <person name="Desjardin D."/>
            <person name="Finy P."/>
            <person name="Geml J."/>
            <person name="Haridas S."/>
            <person name="Hughes K."/>
            <person name="Justo A."/>
            <person name="Karasinski D."/>
            <person name="Kautmanova I."/>
            <person name="Kiss B."/>
            <person name="Kocsube S."/>
            <person name="Kotiranta H."/>
            <person name="LaButti K.M."/>
            <person name="Lechner B.E."/>
            <person name="Liimatainen K."/>
            <person name="Lipzen A."/>
            <person name="Lukacs Z."/>
            <person name="Mihaltcheva S."/>
            <person name="Morgado L.N."/>
            <person name="Niskanen T."/>
            <person name="Noordeloos M.E."/>
            <person name="Ohm R.A."/>
            <person name="Ortiz-Santana B."/>
            <person name="Ovrebo C."/>
            <person name="Racz N."/>
            <person name="Riley R."/>
            <person name="Savchenko A."/>
            <person name="Shiryaev A."/>
            <person name="Soop K."/>
            <person name="Spirin V."/>
            <person name="Szebenyi C."/>
            <person name="Tomsovsky M."/>
            <person name="Tulloss R.E."/>
            <person name="Uehling J."/>
            <person name="Grigoriev I.V."/>
            <person name="Vagvolgyi C."/>
            <person name="Papp T."/>
            <person name="Martin F.M."/>
            <person name="Miettinen O."/>
            <person name="Hibbett D.S."/>
            <person name="Nagy L.G."/>
        </authorList>
    </citation>
    <scope>NUCLEOTIDE SEQUENCE [LARGE SCALE GENOMIC DNA]</scope>
    <source>
        <strain evidence="2 3">FP101781</strain>
    </source>
</reference>
<dbReference type="Gene3D" id="2.130.10.10">
    <property type="entry name" value="YVTN repeat-like/Quinoprotein amine dehydrogenase"/>
    <property type="match status" value="1"/>
</dbReference>
<dbReference type="Proteomes" id="UP000298030">
    <property type="component" value="Unassembled WGS sequence"/>
</dbReference>
<feature type="region of interest" description="Disordered" evidence="1">
    <location>
        <begin position="325"/>
        <end position="362"/>
    </location>
</feature>
<feature type="region of interest" description="Disordered" evidence="1">
    <location>
        <begin position="1"/>
        <end position="36"/>
    </location>
</feature>
<sequence>MPTRYIGAPPTWGGPWKDQPHPSRLSTPCASSSGRSKHRLPVWKVDLRADSGRADGDRTLGSGDLRAIHTMDSKGFSGAMGVLPNGRVGRSGTGKIAIWDLNTLPTHEEAKNGIIGGLLDISHYPGEDVYDIEESIGSKPGAILTLETEPKLKIFRWHTHPSQPGVVLAGSDPSIGPLNSHDPQADARCLALDLEHGGKTVIEYSDHRGRINGFSTSKGDPNAFATAAKDGYARMFDVTMKAPPFTLRADMFTSDKNAECITLWDIRTRSPVYELATGNNTVEGIIWSESHNELWAATSCQYMDMHGDHRGYRRAILPREEWVREAKDDDVDMDEDAEDGSDEGDYDDDDIEEEDDPAWPKEASHEETYFGHIFDSGDDRVCEYFLSFEFRGMSKADDSCSTLVRYLFKNTSPT</sequence>